<name>A0A0A9NNK2_ARUDO</name>
<organism evidence="1">
    <name type="scientific">Arundo donax</name>
    <name type="common">Giant reed</name>
    <name type="synonym">Donax arundinaceus</name>
    <dbReference type="NCBI Taxonomy" id="35708"/>
    <lineage>
        <taxon>Eukaryota</taxon>
        <taxon>Viridiplantae</taxon>
        <taxon>Streptophyta</taxon>
        <taxon>Embryophyta</taxon>
        <taxon>Tracheophyta</taxon>
        <taxon>Spermatophyta</taxon>
        <taxon>Magnoliopsida</taxon>
        <taxon>Liliopsida</taxon>
        <taxon>Poales</taxon>
        <taxon>Poaceae</taxon>
        <taxon>PACMAD clade</taxon>
        <taxon>Arundinoideae</taxon>
        <taxon>Arundineae</taxon>
        <taxon>Arundo</taxon>
    </lineage>
</organism>
<evidence type="ECO:0000313" key="1">
    <source>
        <dbReference type="EMBL" id="JAD47426.1"/>
    </source>
</evidence>
<dbReference type="AlphaFoldDB" id="A0A0A9NNK2"/>
<sequence length="74" mass="8675">MATSRVVQIAHYFQFSRLISQQFWLLYSGETQFPLSHIVFHCSFSHVLVWYLNTLSNHESRSTDELPASEDARL</sequence>
<accession>A0A0A9NNK2</accession>
<reference evidence="1" key="2">
    <citation type="journal article" date="2015" name="Data Brief">
        <title>Shoot transcriptome of the giant reed, Arundo donax.</title>
        <authorList>
            <person name="Barrero R.A."/>
            <person name="Guerrero F.D."/>
            <person name="Moolhuijzen P."/>
            <person name="Goolsby J.A."/>
            <person name="Tidwell J."/>
            <person name="Bellgard S.E."/>
            <person name="Bellgard M.I."/>
        </authorList>
    </citation>
    <scope>NUCLEOTIDE SEQUENCE</scope>
    <source>
        <tissue evidence="1">Shoot tissue taken approximately 20 cm above the soil surface</tissue>
    </source>
</reference>
<reference evidence="1" key="1">
    <citation type="submission" date="2014-09" db="EMBL/GenBank/DDBJ databases">
        <authorList>
            <person name="Magalhaes I.L.F."/>
            <person name="Oliveira U."/>
            <person name="Santos F.R."/>
            <person name="Vidigal T.H.D.A."/>
            <person name="Brescovit A.D."/>
            <person name="Santos A.J."/>
        </authorList>
    </citation>
    <scope>NUCLEOTIDE SEQUENCE</scope>
    <source>
        <tissue evidence="1">Shoot tissue taken approximately 20 cm above the soil surface</tissue>
    </source>
</reference>
<dbReference type="EMBL" id="GBRH01250469">
    <property type="protein sequence ID" value="JAD47426.1"/>
    <property type="molecule type" value="Transcribed_RNA"/>
</dbReference>
<protein>
    <submittedName>
        <fullName evidence="1">Uncharacterized protein</fullName>
    </submittedName>
</protein>
<proteinExistence type="predicted"/>